<feature type="chain" id="PRO_5007474128" evidence="1">
    <location>
        <begin position="31"/>
        <end position="311"/>
    </location>
</feature>
<dbReference type="SUPFAM" id="SSF69304">
    <property type="entry name" value="Tricorn protease N-terminal domain"/>
    <property type="match status" value="1"/>
</dbReference>
<dbReference type="Proteomes" id="UP000070449">
    <property type="component" value="Unassembled WGS sequence"/>
</dbReference>
<comment type="caution">
    <text evidence="2">The sequence shown here is derived from an EMBL/GenBank/DDBJ whole genome shotgun (WGS) entry which is preliminary data.</text>
</comment>
<evidence type="ECO:0000256" key="1">
    <source>
        <dbReference type="SAM" id="SignalP"/>
    </source>
</evidence>
<evidence type="ECO:0000313" key="2">
    <source>
        <dbReference type="EMBL" id="KXK08401.1"/>
    </source>
</evidence>
<proteinExistence type="predicted"/>
<protein>
    <submittedName>
        <fullName evidence="2">Uncharacterized protein</fullName>
    </submittedName>
</protein>
<organism evidence="2 3">
    <name type="scientific">candidate division WS6 bacterium OLB21</name>
    <dbReference type="NCBI Taxonomy" id="1617427"/>
    <lineage>
        <taxon>Bacteria</taxon>
        <taxon>Candidatus Dojkabacteria</taxon>
    </lineage>
</organism>
<sequence length="311" mass="33763">MDNSKPLLIGCGLFAVLVLCCCVLSTCLWAATLPFAAGSVVVTDPIIDVNEPDDFFDDLWNDTNTNGNSSVIKYSEPKNIEYKTVDLDLSYRLVNSLGSGGVIADEYKSDLGSGDCKAILASSSQAILNQGIEVDCNDYLFLAEGEAFVIERSSDSVSFVLYDFLSGTYVKTNEIDSFVDLSYPQPIPAQGVIVMQSYQCSQNGAGVPCLILFDPYTSELKTITVPGVSVITASKITYKPLSISPDGNFIIVPTSRTAPANHAVVGIDGDIKVVKSYSDPKLDFKFTWIGKDTYQILYSDTNEIYSTEKVK</sequence>
<evidence type="ECO:0000313" key="3">
    <source>
        <dbReference type="Proteomes" id="UP000070449"/>
    </source>
</evidence>
<keyword evidence="1" id="KW-0732">Signal</keyword>
<dbReference type="EMBL" id="JYPD01000025">
    <property type="protein sequence ID" value="KXK08401.1"/>
    <property type="molecule type" value="Genomic_DNA"/>
</dbReference>
<reference evidence="2 3" key="1">
    <citation type="submission" date="2015-02" db="EMBL/GenBank/DDBJ databases">
        <title>Improved understanding of the partial-nitritation anammox process through 23 genomes representing the majority of the microbial community.</title>
        <authorList>
            <person name="Speth D.R."/>
            <person name="In T Zandt M."/>
            <person name="Guerrero Cruz S."/>
            <person name="Jetten M.S."/>
            <person name="Dutilh B.E."/>
        </authorList>
    </citation>
    <scope>NUCLEOTIDE SEQUENCE [LARGE SCALE GENOMIC DNA]</scope>
    <source>
        <strain evidence="2">OLB21</strain>
    </source>
</reference>
<dbReference type="AlphaFoldDB" id="A0A136KG50"/>
<accession>A0A136KG50</accession>
<feature type="signal peptide" evidence="1">
    <location>
        <begin position="1"/>
        <end position="30"/>
    </location>
</feature>
<gene>
    <name evidence="2" type="ORF">UZ20_WS6002000930</name>
</gene>
<name>A0A136KG50_9BACT</name>
<dbReference type="STRING" id="1617427.UZ20_WS6002000930"/>